<dbReference type="InterPro" id="IPR020027">
    <property type="entry name" value="Pseudamin_synth-assoc_MeTrfase"/>
</dbReference>
<dbReference type="Proteomes" id="UP000034445">
    <property type="component" value="Unassembled WGS sequence"/>
</dbReference>
<dbReference type="EMBL" id="LCRF01000011">
    <property type="protein sequence ID" value="KKW31572.1"/>
    <property type="molecule type" value="Genomic_DNA"/>
</dbReference>
<dbReference type="Gene3D" id="3.40.50.150">
    <property type="entry name" value="Vaccinia Virus protein VP39"/>
    <property type="match status" value="1"/>
</dbReference>
<name>A0A0G1ZTD0_9BACT</name>
<reference evidence="2 3" key="1">
    <citation type="journal article" date="2015" name="Nature">
        <title>rRNA introns, odd ribosomes, and small enigmatic genomes across a large radiation of phyla.</title>
        <authorList>
            <person name="Brown C.T."/>
            <person name="Hug L.A."/>
            <person name="Thomas B.C."/>
            <person name="Sharon I."/>
            <person name="Castelle C.J."/>
            <person name="Singh A."/>
            <person name="Wilkins M.J."/>
            <person name="Williams K.H."/>
            <person name="Banfield J.F."/>
        </authorList>
    </citation>
    <scope>NUCLEOTIDE SEQUENCE [LARGE SCALE GENOMIC DNA]</scope>
</reference>
<evidence type="ECO:0000313" key="2">
    <source>
        <dbReference type="EMBL" id="KKW31572.1"/>
    </source>
</evidence>
<comment type="caution">
    <text evidence="2">The sequence shown here is derived from an EMBL/GenBank/DDBJ whole genome shotgun (WGS) entry which is preliminary data.</text>
</comment>
<evidence type="ECO:0000313" key="3">
    <source>
        <dbReference type="Proteomes" id="UP000034445"/>
    </source>
</evidence>
<protein>
    <recommendedName>
        <fullName evidence="1">Methyltransferase type 11 domain-containing protein</fullName>
    </recommendedName>
</protein>
<organism evidence="2 3">
    <name type="scientific">Candidatus Kaiserbacteria bacterium GW2011_GWC2_52_8b</name>
    <dbReference type="NCBI Taxonomy" id="1618676"/>
    <lineage>
        <taxon>Bacteria</taxon>
        <taxon>Candidatus Kaiseribacteriota</taxon>
    </lineage>
</organism>
<dbReference type="GO" id="GO:0008757">
    <property type="term" value="F:S-adenosylmethionine-dependent methyltransferase activity"/>
    <property type="evidence" value="ECO:0007669"/>
    <property type="project" value="InterPro"/>
</dbReference>
<dbReference type="InterPro" id="IPR029063">
    <property type="entry name" value="SAM-dependent_MTases_sf"/>
</dbReference>
<dbReference type="SUPFAM" id="SSF53335">
    <property type="entry name" value="S-adenosyl-L-methionine-dependent methyltransferases"/>
    <property type="match status" value="1"/>
</dbReference>
<evidence type="ECO:0000259" key="1">
    <source>
        <dbReference type="Pfam" id="PF08241"/>
    </source>
</evidence>
<dbReference type="Pfam" id="PF08241">
    <property type="entry name" value="Methyltransf_11"/>
    <property type="match status" value="1"/>
</dbReference>
<dbReference type="CDD" id="cd02440">
    <property type="entry name" value="AdoMet_MTases"/>
    <property type="match status" value="1"/>
</dbReference>
<feature type="domain" description="Methyltransferase type 11" evidence="1">
    <location>
        <begin position="73"/>
        <end position="158"/>
    </location>
</feature>
<dbReference type="InterPro" id="IPR013216">
    <property type="entry name" value="Methyltransf_11"/>
</dbReference>
<proteinExistence type="predicted"/>
<dbReference type="AlphaFoldDB" id="A0A0G1ZTD0"/>
<dbReference type="NCBIfam" id="TIGR03587">
    <property type="entry name" value="Pse_Me-ase"/>
    <property type="match status" value="1"/>
</dbReference>
<sequence>MLRNVCKIVNNMIGKKKTKQISHWAGTEGNAYVDRNPKNTKQLERLYRKDYDVSRGSMDEDFLKTIRKDTSILEVGANVGTQLQLLREQGFSKLLGVDINRHAIKEAKRLRPDVDIFEASGFDLPFKDGAFDLVYTSGVLIHISPKDVKEIMREMHRVSGKYIWGFEYYAPKCTEVTYRGKKNLLWKTDFSALFLKEFPDLKVVKEKIYPMTDGVNATKMYLLKKVH</sequence>
<accession>A0A0G1ZTD0</accession>
<gene>
    <name evidence="2" type="ORF">UY74_C0011G0015</name>
</gene>